<dbReference type="InterPro" id="IPR004468">
    <property type="entry name" value="CTP_synthase"/>
</dbReference>
<dbReference type="SUPFAM" id="SSF52317">
    <property type="entry name" value="Class I glutamine amidotransferase-like"/>
    <property type="match status" value="1"/>
</dbReference>
<evidence type="ECO:0000256" key="2">
    <source>
        <dbReference type="ARBA" id="ARBA00007533"/>
    </source>
</evidence>
<evidence type="ECO:0000256" key="3">
    <source>
        <dbReference type="ARBA" id="ARBA00022598"/>
    </source>
</evidence>
<evidence type="ECO:0000256" key="8">
    <source>
        <dbReference type="ARBA" id="ARBA00022962"/>
    </source>
</evidence>
<dbReference type="Gene3D" id="3.40.50.880">
    <property type="match status" value="1"/>
</dbReference>
<name>A0A6P1Y189_9SPIR</name>
<sequence length="533" mass="59877">MMKARFIFITGGVVSSLGKGITAASIGLLLKSRGFSVINQKFDPYLNIDPGTMNPYQHGEVFVTEDGGETDLDLGHYERFTDVALHKFNSHTAGKVYLSILDHERAGDYCGATVQVIPHVTDEIKHRIMQTAEQTGSDIVITEIGGTVGDIESLPFIEAIRQIRNTVGREHCLFIHLGLLPYLKECGELKTKPMQHSVKELLGFGIQPDIIMCRSEKKLSKSIREKLSLFCNVSQDAIIENLTAKSIYEVPLMLEEGNLGKKICELFNIPNSEPDLQSWKEMVESYYHPEKEVTVALVGKYTELPDAYLSVSEALTAAGVYHRARVKQLWIDAAKITDAAKAEELLKDAQAIIVPGGFGERGIEGMVLTAEYARTKGVPYFGICLGMQIAVIEFARHVLGLERAHSSEFIKNCEPVIDLMPDQKDVQLGGTLRLGSFRCMVAENSKAEQAYKMHEIRERHRHRYEFNNLYRSRFENTDMLLSGINPERNLVEIVELKNHPWFLAVQFHPEFASRPNKPHPLFRDFIGAALART</sequence>
<accession>A0A6P1Y189</accession>
<dbReference type="GO" id="GO:0044210">
    <property type="term" value="P:'de novo' CTP biosynthetic process"/>
    <property type="evidence" value="ECO:0007669"/>
    <property type="project" value="UniProtKB-UniRule"/>
</dbReference>
<feature type="binding site" evidence="11">
    <location>
        <position position="463"/>
    </location>
    <ligand>
        <name>L-glutamine</name>
        <dbReference type="ChEBI" id="CHEBI:58359"/>
    </ligand>
</feature>
<dbReference type="EC" id="6.3.4.2" evidence="11"/>
<dbReference type="InterPro" id="IPR017456">
    <property type="entry name" value="CTP_synthase_N"/>
</dbReference>
<keyword evidence="4 11" id="KW-0479">Metal-binding</keyword>
<evidence type="ECO:0000256" key="5">
    <source>
        <dbReference type="ARBA" id="ARBA00022741"/>
    </source>
</evidence>
<feature type="binding site" evidence="11">
    <location>
        <position position="226"/>
    </location>
    <ligand>
        <name>UTP</name>
        <dbReference type="ChEBI" id="CHEBI:46398"/>
    </ligand>
</feature>
<dbReference type="PANTHER" id="PTHR11550">
    <property type="entry name" value="CTP SYNTHASE"/>
    <property type="match status" value="1"/>
</dbReference>
<comment type="catalytic activity">
    <reaction evidence="10 11">
        <text>UTP + L-glutamine + ATP + H2O = CTP + L-glutamate + ADP + phosphate + 2 H(+)</text>
        <dbReference type="Rhea" id="RHEA:26426"/>
        <dbReference type="ChEBI" id="CHEBI:15377"/>
        <dbReference type="ChEBI" id="CHEBI:15378"/>
        <dbReference type="ChEBI" id="CHEBI:29985"/>
        <dbReference type="ChEBI" id="CHEBI:30616"/>
        <dbReference type="ChEBI" id="CHEBI:37563"/>
        <dbReference type="ChEBI" id="CHEBI:43474"/>
        <dbReference type="ChEBI" id="CHEBI:46398"/>
        <dbReference type="ChEBI" id="CHEBI:58359"/>
        <dbReference type="ChEBI" id="CHEBI:456216"/>
        <dbReference type="EC" id="6.3.4.2"/>
    </reaction>
</comment>
<comment type="function">
    <text evidence="11">Catalyzes the ATP-dependent amination of UTP to CTP with either L-glutamine or ammonia as the source of nitrogen. Regulates intracellular CTP levels through interactions with the four ribonucleotide triphosphates.</text>
</comment>
<dbReference type="PROSITE" id="PS51273">
    <property type="entry name" value="GATASE_TYPE_1"/>
    <property type="match status" value="1"/>
</dbReference>
<dbReference type="CDD" id="cd03113">
    <property type="entry name" value="CTPS_N"/>
    <property type="match status" value="1"/>
</dbReference>
<feature type="binding site" evidence="11">
    <location>
        <position position="143"/>
    </location>
    <ligand>
        <name>Mg(2+)</name>
        <dbReference type="ChEBI" id="CHEBI:18420"/>
    </ligand>
</feature>
<feature type="domain" description="Glutamine amidotransferase" evidence="12">
    <location>
        <begin position="304"/>
        <end position="526"/>
    </location>
</feature>
<keyword evidence="3 11" id="KW-0436">Ligase</keyword>
<comment type="miscellaneous">
    <text evidence="11">CTPSs have evolved a hybrid strategy for distinguishing between UTP and CTP. The overlapping regions of the product feedback inhibitory and substrate sites recognize a common feature in both compounds, the triphosphate moiety. To differentiate isosteric substrate and product pyrimidine rings, an additional pocket far from the expected kinase/ligase catalytic site, specifically recognizes the cytosine and ribose portions of the product inhibitor.</text>
</comment>
<gene>
    <name evidence="11" type="primary">pyrG</name>
    <name evidence="14" type="ORF">GWP43_07355</name>
</gene>
<dbReference type="CDD" id="cd01746">
    <property type="entry name" value="GATase1_CTP_Synthase"/>
    <property type="match status" value="1"/>
</dbReference>
<dbReference type="InterPro" id="IPR017926">
    <property type="entry name" value="GATASE"/>
</dbReference>
<comment type="activity regulation">
    <text evidence="11">Allosterically activated by GTP, when glutamine is the substrate; GTP has no effect on the reaction when ammonia is the substrate. The allosteric effector GTP functions by stabilizing the protein conformation that binds the tetrahedral intermediate(s) formed during glutamine hydrolysis. Inhibited by the product CTP, via allosteric rather than competitive inhibition.</text>
</comment>
<feature type="region of interest" description="Amidoligase domain" evidence="11">
    <location>
        <begin position="1"/>
        <end position="269"/>
    </location>
</feature>
<organism evidence="14 15">
    <name type="scientific">Treponema vincentii</name>
    <dbReference type="NCBI Taxonomy" id="69710"/>
    <lineage>
        <taxon>Bacteria</taxon>
        <taxon>Pseudomonadati</taxon>
        <taxon>Spirochaetota</taxon>
        <taxon>Spirochaetia</taxon>
        <taxon>Spirochaetales</taxon>
        <taxon>Treponemataceae</taxon>
        <taxon>Treponema</taxon>
    </lineage>
</organism>
<dbReference type="SUPFAM" id="SSF52540">
    <property type="entry name" value="P-loop containing nucleoside triphosphate hydrolases"/>
    <property type="match status" value="1"/>
</dbReference>
<keyword evidence="6 11" id="KW-0067">ATP-binding</keyword>
<feature type="binding site" evidence="11">
    <location>
        <begin position="385"/>
        <end position="388"/>
    </location>
    <ligand>
        <name>L-glutamine</name>
        <dbReference type="ChEBI" id="CHEBI:58359"/>
    </ligand>
</feature>
<feature type="binding site" evidence="11">
    <location>
        <position position="244"/>
    </location>
    <ligand>
        <name>ATP</name>
        <dbReference type="ChEBI" id="CHEBI:30616"/>
    </ligand>
</feature>
<comment type="subunit">
    <text evidence="11">Homotetramer.</text>
</comment>
<dbReference type="GO" id="GO:0005524">
    <property type="term" value="F:ATP binding"/>
    <property type="evidence" value="ECO:0007669"/>
    <property type="project" value="UniProtKB-KW"/>
</dbReference>
<feature type="binding site" evidence="11">
    <location>
        <position position="56"/>
    </location>
    <ligand>
        <name>L-glutamine</name>
        <dbReference type="ChEBI" id="CHEBI:58359"/>
    </ligand>
</feature>
<comment type="pathway">
    <text evidence="1 11">Pyrimidine metabolism; CTP biosynthesis via de novo pathway; CTP from UDP: step 2/2.</text>
</comment>
<dbReference type="Pfam" id="PF00117">
    <property type="entry name" value="GATase"/>
    <property type="match status" value="1"/>
</dbReference>
<dbReference type="EMBL" id="CP048020">
    <property type="protein sequence ID" value="QHX43295.1"/>
    <property type="molecule type" value="Genomic_DNA"/>
</dbReference>
<feature type="binding site" evidence="11">
    <location>
        <position position="15"/>
    </location>
    <ligand>
        <name>CTP</name>
        <dbReference type="ChEBI" id="CHEBI:37563"/>
        <note>allosteric inhibitor</note>
    </ligand>
</feature>
<feature type="active site" evidence="11">
    <location>
        <position position="510"/>
    </location>
</feature>
<dbReference type="InterPro" id="IPR033828">
    <property type="entry name" value="GATase1_CTP_Synthase"/>
</dbReference>
<evidence type="ECO:0000256" key="6">
    <source>
        <dbReference type="ARBA" id="ARBA00022840"/>
    </source>
</evidence>
<protein>
    <recommendedName>
        <fullName evidence="11">CTP synthase</fullName>
        <ecNumber evidence="11">6.3.4.2</ecNumber>
    </recommendedName>
    <alternativeName>
        <fullName evidence="11">Cytidine 5'-triphosphate synthase</fullName>
    </alternativeName>
    <alternativeName>
        <fullName evidence="11">Cytidine triphosphate synthetase</fullName>
        <shortName evidence="11">CTP synthetase</shortName>
        <shortName evidence="11">CTPS</shortName>
    </alternativeName>
    <alternativeName>
        <fullName evidence="11">UTP--ammonia ligase</fullName>
    </alternativeName>
</protein>
<dbReference type="Pfam" id="PF06418">
    <property type="entry name" value="CTP_synth_N"/>
    <property type="match status" value="1"/>
</dbReference>
<dbReference type="NCBIfam" id="NF003792">
    <property type="entry name" value="PRK05380.1"/>
    <property type="match status" value="1"/>
</dbReference>
<evidence type="ECO:0000256" key="1">
    <source>
        <dbReference type="ARBA" id="ARBA00005171"/>
    </source>
</evidence>
<dbReference type="InterPro" id="IPR029062">
    <property type="entry name" value="Class_I_gatase-like"/>
</dbReference>
<evidence type="ECO:0000256" key="4">
    <source>
        <dbReference type="ARBA" id="ARBA00022723"/>
    </source>
</evidence>
<dbReference type="Gene3D" id="3.40.50.300">
    <property type="entry name" value="P-loop containing nucleotide triphosphate hydrolases"/>
    <property type="match status" value="1"/>
</dbReference>
<dbReference type="NCBIfam" id="TIGR00337">
    <property type="entry name" value="PyrG"/>
    <property type="match status" value="1"/>
</dbReference>
<dbReference type="GO" id="GO:0005829">
    <property type="term" value="C:cytosol"/>
    <property type="evidence" value="ECO:0007669"/>
    <property type="project" value="TreeGrafter"/>
</dbReference>
<keyword evidence="5 11" id="KW-0547">Nucleotide-binding</keyword>
<evidence type="ECO:0000256" key="10">
    <source>
        <dbReference type="ARBA" id="ARBA00047781"/>
    </source>
</evidence>
<dbReference type="FunFam" id="3.40.50.300:FF:000009">
    <property type="entry name" value="CTP synthase"/>
    <property type="match status" value="1"/>
</dbReference>
<comment type="catalytic activity">
    <reaction evidence="11">
        <text>L-glutamine + H2O = L-glutamate + NH4(+)</text>
        <dbReference type="Rhea" id="RHEA:15889"/>
        <dbReference type="ChEBI" id="CHEBI:15377"/>
        <dbReference type="ChEBI" id="CHEBI:28938"/>
        <dbReference type="ChEBI" id="CHEBI:29985"/>
        <dbReference type="ChEBI" id="CHEBI:58359"/>
    </reaction>
</comment>
<dbReference type="KEGG" id="trz:GWP43_07355"/>
<feature type="binding site" evidence="11">
    <location>
        <position position="15"/>
    </location>
    <ligand>
        <name>UTP</name>
        <dbReference type="ChEBI" id="CHEBI:46398"/>
    </ligand>
</feature>
<feature type="active site" evidence="11">
    <location>
        <position position="508"/>
    </location>
</feature>
<reference evidence="14 15" key="1">
    <citation type="submission" date="2020-01" db="EMBL/GenBank/DDBJ databases">
        <title>Complete genome sequence of a human oral phylogroup 1 Treponema sp. strain ATCC 700766, originally isolated from periodontitis dental plaque.</title>
        <authorList>
            <person name="Chan Y."/>
            <person name="Huo Y.-B."/>
            <person name="Yu X.-L."/>
            <person name="Zeng H."/>
            <person name="Leung W.-K."/>
            <person name="Watt R.M."/>
        </authorList>
    </citation>
    <scope>NUCLEOTIDE SEQUENCE [LARGE SCALE GENOMIC DNA]</scope>
    <source>
        <strain evidence="14 15">OMZ 804</strain>
    </source>
</reference>
<dbReference type="GO" id="GO:0003883">
    <property type="term" value="F:CTP synthase activity"/>
    <property type="evidence" value="ECO:0007669"/>
    <property type="project" value="UniProtKB-UniRule"/>
</dbReference>
<dbReference type="InterPro" id="IPR027417">
    <property type="entry name" value="P-loop_NTPase"/>
</dbReference>
<dbReference type="Proteomes" id="UP000464374">
    <property type="component" value="Chromosome"/>
</dbReference>
<dbReference type="GO" id="GO:0019856">
    <property type="term" value="P:pyrimidine nucleobase biosynthetic process"/>
    <property type="evidence" value="ECO:0007669"/>
    <property type="project" value="TreeGrafter"/>
</dbReference>
<dbReference type="GO" id="GO:0042802">
    <property type="term" value="F:identical protein binding"/>
    <property type="evidence" value="ECO:0007669"/>
    <property type="project" value="TreeGrafter"/>
</dbReference>
<dbReference type="FunFam" id="3.40.50.880:FF:000002">
    <property type="entry name" value="CTP synthase"/>
    <property type="match status" value="1"/>
</dbReference>
<evidence type="ECO:0000256" key="11">
    <source>
        <dbReference type="HAMAP-Rule" id="MF_01227"/>
    </source>
</evidence>
<dbReference type="AlphaFoldDB" id="A0A6P1Y189"/>
<dbReference type="HAMAP" id="MF_01227">
    <property type="entry name" value="PyrG"/>
    <property type="match status" value="1"/>
</dbReference>
<feature type="binding site" evidence="11">
    <location>
        <begin position="190"/>
        <end position="195"/>
    </location>
    <ligand>
        <name>CTP</name>
        <dbReference type="ChEBI" id="CHEBI:37563"/>
        <note>allosteric inhibitor</note>
    </ligand>
</feature>
<proteinExistence type="inferred from homology"/>
<feature type="binding site" evidence="11">
    <location>
        <begin position="150"/>
        <end position="152"/>
    </location>
    <ligand>
        <name>CTP</name>
        <dbReference type="ChEBI" id="CHEBI:37563"/>
        <note>allosteric inhibitor</note>
    </ligand>
</feature>
<evidence type="ECO:0000259" key="12">
    <source>
        <dbReference type="Pfam" id="PF00117"/>
    </source>
</evidence>
<evidence type="ECO:0000313" key="14">
    <source>
        <dbReference type="EMBL" id="QHX43295.1"/>
    </source>
</evidence>
<feature type="active site" description="Nucleophile; for glutamine hydrolysis" evidence="11">
    <location>
        <position position="384"/>
    </location>
</feature>
<dbReference type="GO" id="GO:0046872">
    <property type="term" value="F:metal ion binding"/>
    <property type="evidence" value="ECO:0007669"/>
    <property type="project" value="UniProtKB-KW"/>
</dbReference>
<keyword evidence="7 11" id="KW-0460">Magnesium</keyword>
<feature type="binding site" evidence="11">
    <location>
        <begin position="190"/>
        <end position="195"/>
    </location>
    <ligand>
        <name>UTP</name>
        <dbReference type="ChEBI" id="CHEBI:46398"/>
    </ligand>
</feature>
<comment type="similarity">
    <text evidence="2 11">Belongs to the CTP synthase family.</text>
</comment>
<feature type="domain" description="CTP synthase N-terminal" evidence="13">
    <location>
        <begin position="5"/>
        <end position="269"/>
    </location>
</feature>
<feature type="binding site" evidence="11">
    <location>
        <position position="357"/>
    </location>
    <ligand>
        <name>L-glutamine</name>
        <dbReference type="ChEBI" id="CHEBI:58359"/>
    </ligand>
</feature>
<keyword evidence="8 11" id="KW-0315">Glutamine amidotransferase</keyword>
<comment type="caution">
    <text evidence="11">Lacks conserved residue(s) required for the propagation of feature annotation.</text>
</comment>
<dbReference type="UniPathway" id="UPA00159">
    <property type="reaction ID" value="UER00277"/>
</dbReference>
<evidence type="ECO:0000256" key="9">
    <source>
        <dbReference type="ARBA" id="ARBA00022975"/>
    </source>
</evidence>
<feature type="binding site" evidence="11">
    <location>
        <begin position="16"/>
        <end position="21"/>
    </location>
    <ligand>
        <name>ATP</name>
        <dbReference type="ChEBI" id="CHEBI:30616"/>
    </ligand>
</feature>
<evidence type="ECO:0000313" key="15">
    <source>
        <dbReference type="Proteomes" id="UP000464374"/>
    </source>
</evidence>
<dbReference type="PANTHER" id="PTHR11550:SF0">
    <property type="entry name" value="CTP SYNTHASE-RELATED"/>
    <property type="match status" value="1"/>
</dbReference>
<feature type="binding site" evidence="11">
    <location>
        <position position="73"/>
    </location>
    <ligand>
        <name>ATP</name>
        <dbReference type="ChEBI" id="CHEBI:30616"/>
    </ligand>
</feature>
<feature type="binding site" evidence="11">
    <location>
        <position position="408"/>
    </location>
    <ligand>
        <name>L-glutamine</name>
        <dbReference type="ChEBI" id="CHEBI:58359"/>
    </ligand>
</feature>
<feature type="binding site" evidence="11">
    <location>
        <position position="226"/>
    </location>
    <ligand>
        <name>CTP</name>
        <dbReference type="ChEBI" id="CHEBI:37563"/>
        <note>allosteric inhibitor</note>
    </ligand>
</feature>
<comment type="catalytic activity">
    <reaction evidence="11">
        <text>UTP + NH4(+) + ATP = CTP + ADP + phosphate + 2 H(+)</text>
        <dbReference type="Rhea" id="RHEA:16597"/>
        <dbReference type="ChEBI" id="CHEBI:15378"/>
        <dbReference type="ChEBI" id="CHEBI:28938"/>
        <dbReference type="ChEBI" id="CHEBI:30616"/>
        <dbReference type="ChEBI" id="CHEBI:37563"/>
        <dbReference type="ChEBI" id="CHEBI:43474"/>
        <dbReference type="ChEBI" id="CHEBI:46398"/>
        <dbReference type="ChEBI" id="CHEBI:456216"/>
    </reaction>
</comment>
<feature type="binding site" evidence="11">
    <location>
        <position position="73"/>
    </location>
    <ligand>
        <name>Mg(2+)</name>
        <dbReference type="ChEBI" id="CHEBI:18420"/>
    </ligand>
</feature>
<evidence type="ECO:0000259" key="13">
    <source>
        <dbReference type="Pfam" id="PF06418"/>
    </source>
</evidence>
<keyword evidence="9 11" id="KW-0665">Pyrimidine biosynthesis</keyword>
<dbReference type="GO" id="GO:0097268">
    <property type="term" value="C:cytoophidium"/>
    <property type="evidence" value="ECO:0007669"/>
    <property type="project" value="UniProtKB-ARBA"/>
</dbReference>
<evidence type="ECO:0000256" key="7">
    <source>
        <dbReference type="ARBA" id="ARBA00022842"/>
    </source>
</evidence>